<dbReference type="EMBL" id="CP011856">
    <property type="protein sequence ID" value="AKM54474.1"/>
    <property type="molecule type" value="Genomic_DNA"/>
</dbReference>
<dbReference type="Proteomes" id="UP000035661">
    <property type="component" value="Chromosome"/>
</dbReference>
<reference evidence="2 3" key="1">
    <citation type="journal article" date="2015" name="Genome Biol. Evol.">
        <title>Found and Lost: The Fates of Horizontally Acquired Genes in Arthropod-Symbiotic Spiroplasma.</title>
        <authorList>
            <person name="Lo W.S."/>
            <person name="Gasparich G.E."/>
            <person name="Kuo C.H."/>
        </authorList>
    </citation>
    <scope>NUCLEOTIDE SEQUENCE [LARGE SCALE GENOMIC DNA]</scope>
    <source>
        <strain evidence="3">TDA-040725-5</strain>
    </source>
</reference>
<dbReference type="PATRIC" id="fig|743698.3.peg.921"/>
<protein>
    <submittedName>
        <fullName evidence="2">Uncharacterized protein</fullName>
    </submittedName>
</protein>
<dbReference type="RefSeq" id="WP_047791671.1">
    <property type="nucleotide sequence ID" value="NZ_CP011856.1"/>
</dbReference>
<sequence length="379" mass="45421">MEKNLSGTIVSLKQNIMETSLKLFNKSIKNFLDEIDENAPEDIKDSLHLTKINELTNKVEITYSQFTKEFADKKDKLLQEIKKFDLDKNSLEKANNLLIKLVDEYRYLNLIIGNQKSLTKKKRFLFFFTTEKTSKTGLLLKEQSECIDRINILSEQINQLKISSKDNYHLSTLVYDINSNKLSNFNLKINNLLTYINIERKDINATIRTIKKEINELDIQLSDAIFKAEIENRLRLIDEYYEKLKNKTIESIKINKEKQKNMEKSKNSPYYNFLFIIFMEKNNFDKKIESLFNAKHYQKWYDKNQEYFFEHFSKYKNDKLIEEMLNEWKNFRSHYSAISISFLKEIYIELAKDQKQCQLKKIKIYIVSLLMIKFEMLIF</sequence>
<accession>A0A0H3XLN7</accession>
<name>A0A0H3XLN7_9MOLU</name>
<organism evidence="2 3">
    <name type="scientific">Spiroplasma eriocheiris</name>
    <dbReference type="NCBI Taxonomy" id="315358"/>
    <lineage>
        <taxon>Bacteria</taxon>
        <taxon>Bacillati</taxon>
        <taxon>Mycoplasmatota</taxon>
        <taxon>Mollicutes</taxon>
        <taxon>Entomoplasmatales</taxon>
        <taxon>Spiroplasmataceae</taxon>
        <taxon>Spiroplasma</taxon>
    </lineage>
</organism>
<feature type="coiled-coil region" evidence="1">
    <location>
        <begin position="200"/>
        <end position="247"/>
    </location>
</feature>
<dbReference type="KEGG" id="seri:SERIO_v1c09140"/>
<reference evidence="3" key="2">
    <citation type="submission" date="2015-06" db="EMBL/GenBank/DDBJ databases">
        <title>Complete genome sequence of Spiroplasma eriocheiris TDA-040725-5 (DSM 21848).</title>
        <authorList>
            <person name="Lo W.-S."/>
            <person name="Kuo C.-H."/>
        </authorList>
    </citation>
    <scope>NUCLEOTIDE SEQUENCE [LARGE SCALE GENOMIC DNA]</scope>
    <source>
        <strain evidence="3">TDA-040725-5</strain>
    </source>
</reference>
<proteinExistence type="predicted"/>
<keyword evidence="3" id="KW-1185">Reference proteome</keyword>
<keyword evidence="1" id="KW-0175">Coiled coil</keyword>
<gene>
    <name evidence="2" type="ORF">SERIO_v1c09140</name>
</gene>
<evidence type="ECO:0000256" key="1">
    <source>
        <dbReference type="SAM" id="Coils"/>
    </source>
</evidence>
<evidence type="ECO:0000313" key="2">
    <source>
        <dbReference type="EMBL" id="AKM54474.1"/>
    </source>
</evidence>
<dbReference type="AlphaFoldDB" id="A0A0H3XLN7"/>
<evidence type="ECO:0000313" key="3">
    <source>
        <dbReference type="Proteomes" id="UP000035661"/>
    </source>
</evidence>